<keyword evidence="1" id="KW-0175">Coiled coil</keyword>
<feature type="coiled-coil region" evidence="1">
    <location>
        <begin position="147"/>
        <end position="174"/>
    </location>
</feature>
<evidence type="ECO:0000313" key="2">
    <source>
        <dbReference type="Proteomes" id="UP000504637"/>
    </source>
</evidence>
<organism evidence="3">
    <name type="scientific">Dissoconium aciculare CBS 342.82</name>
    <dbReference type="NCBI Taxonomy" id="1314786"/>
    <lineage>
        <taxon>Eukaryota</taxon>
        <taxon>Fungi</taxon>
        <taxon>Dikarya</taxon>
        <taxon>Ascomycota</taxon>
        <taxon>Pezizomycotina</taxon>
        <taxon>Dothideomycetes</taxon>
        <taxon>Dothideomycetidae</taxon>
        <taxon>Mycosphaerellales</taxon>
        <taxon>Dissoconiaceae</taxon>
        <taxon>Dissoconium</taxon>
    </lineage>
</organism>
<reference evidence="3" key="3">
    <citation type="submission" date="2025-08" db="UniProtKB">
        <authorList>
            <consortium name="RefSeq"/>
        </authorList>
    </citation>
    <scope>IDENTIFICATION</scope>
    <source>
        <strain evidence="3">CBS 342.82</strain>
    </source>
</reference>
<keyword evidence="2" id="KW-1185">Reference proteome</keyword>
<name>A0A6J3LRG4_9PEZI</name>
<evidence type="ECO:0000313" key="3">
    <source>
        <dbReference type="RefSeq" id="XP_033455461.1"/>
    </source>
</evidence>
<protein>
    <submittedName>
        <fullName evidence="3">Uncharacterized protein</fullName>
    </submittedName>
</protein>
<proteinExistence type="predicted"/>
<accession>A0A6J3LRG4</accession>
<gene>
    <name evidence="3" type="ORF">K489DRAFT_93754</name>
</gene>
<reference evidence="3" key="1">
    <citation type="submission" date="2020-01" db="EMBL/GenBank/DDBJ databases">
        <authorList>
            <consortium name="DOE Joint Genome Institute"/>
            <person name="Haridas S."/>
            <person name="Albert R."/>
            <person name="Binder M."/>
            <person name="Bloem J."/>
            <person name="Labutti K."/>
            <person name="Salamov A."/>
            <person name="Andreopoulos B."/>
            <person name="Baker S.E."/>
            <person name="Barry K."/>
            <person name="Bills G."/>
            <person name="Bluhm B.H."/>
            <person name="Cannon C."/>
            <person name="Castanera R."/>
            <person name="Culley D.E."/>
            <person name="Daum C."/>
            <person name="Ezra D."/>
            <person name="Gonzalez J.B."/>
            <person name="Henrissat B."/>
            <person name="Kuo A."/>
            <person name="Liang C."/>
            <person name="Lipzen A."/>
            <person name="Lutzoni F."/>
            <person name="Magnuson J."/>
            <person name="Mondo S."/>
            <person name="Nolan M."/>
            <person name="Ohm R."/>
            <person name="Pangilinan J."/>
            <person name="Park H.-J."/>
            <person name="Ramirez L."/>
            <person name="Alfaro M."/>
            <person name="Sun H."/>
            <person name="Tritt A."/>
            <person name="Yoshinaga Y."/>
            <person name="Zwiers L.-H."/>
            <person name="Turgeon B.G."/>
            <person name="Goodwin S.B."/>
            <person name="Spatafora J.W."/>
            <person name="Crous P.W."/>
            <person name="Grigoriev I.V."/>
        </authorList>
    </citation>
    <scope>NUCLEOTIDE SEQUENCE</scope>
    <source>
        <strain evidence="3">CBS 342.82</strain>
    </source>
</reference>
<reference evidence="3" key="2">
    <citation type="submission" date="2020-04" db="EMBL/GenBank/DDBJ databases">
        <authorList>
            <consortium name="NCBI Genome Project"/>
        </authorList>
    </citation>
    <scope>NUCLEOTIDE SEQUENCE</scope>
    <source>
        <strain evidence="3">CBS 342.82</strain>
    </source>
</reference>
<sequence length="241" mass="27438">MDDALQALQEWKVYDQSASARTAGELEQWFDYYSNTNIPWLIPGSDRESINDELDEAKIDRQVVATAKGCSVSDGLCLCCTSILSTVNQELSLHRPYPWKIVEPTNIGSDSEWVYSKVDQDHDSKSIEAGSRNGCRLCVLLFRNLKNDRVLNALRSIEDRLERLDKLNDSSKATQSLVRCMLRAEFTINSATPFALRFYCPRAMHGAQSSYPIITLDVWGRRGWCKLSRIPLGWIHILTIF</sequence>
<dbReference type="AlphaFoldDB" id="A0A6J3LRG4"/>
<dbReference type="GeneID" id="54366856"/>
<dbReference type="Proteomes" id="UP000504637">
    <property type="component" value="Unplaced"/>
</dbReference>
<dbReference type="RefSeq" id="XP_033455461.1">
    <property type="nucleotide sequence ID" value="XM_033609055.1"/>
</dbReference>
<evidence type="ECO:0000256" key="1">
    <source>
        <dbReference type="SAM" id="Coils"/>
    </source>
</evidence>